<dbReference type="GO" id="GO:0003677">
    <property type="term" value="F:DNA binding"/>
    <property type="evidence" value="ECO:0007669"/>
    <property type="project" value="InterPro"/>
</dbReference>
<dbReference type="PANTHER" id="PTHR23272">
    <property type="entry name" value="BED FINGER-RELATED"/>
    <property type="match status" value="1"/>
</dbReference>
<evidence type="ECO:0000313" key="3">
    <source>
        <dbReference type="Proteomes" id="UP000467840"/>
    </source>
</evidence>
<dbReference type="InterPro" id="IPR025525">
    <property type="entry name" value="hAT-like_transposase_RNase-H"/>
</dbReference>
<dbReference type="AlphaFoldDB" id="A0A6A6NC82"/>
<dbReference type="InterPro" id="IPR012337">
    <property type="entry name" value="RNaseH-like_sf"/>
</dbReference>
<protein>
    <recommendedName>
        <fullName evidence="1">hAT-like transposase RNase-H fold domain-containing protein</fullName>
    </recommendedName>
</protein>
<proteinExistence type="predicted"/>
<dbReference type="EMBL" id="JAAGAX010000002">
    <property type="protein sequence ID" value="KAF2322256.1"/>
    <property type="molecule type" value="Genomic_DNA"/>
</dbReference>
<evidence type="ECO:0000259" key="1">
    <source>
        <dbReference type="Pfam" id="PF14372"/>
    </source>
</evidence>
<feature type="domain" description="hAT-like transposase RNase-H fold" evidence="1">
    <location>
        <begin position="152"/>
        <end position="251"/>
    </location>
</feature>
<name>A0A6A6NC82_HEVBR</name>
<organism evidence="2 3">
    <name type="scientific">Hevea brasiliensis</name>
    <name type="common">Para rubber tree</name>
    <name type="synonym">Siphonia brasiliensis</name>
    <dbReference type="NCBI Taxonomy" id="3981"/>
    <lineage>
        <taxon>Eukaryota</taxon>
        <taxon>Viridiplantae</taxon>
        <taxon>Streptophyta</taxon>
        <taxon>Embryophyta</taxon>
        <taxon>Tracheophyta</taxon>
        <taxon>Spermatophyta</taxon>
        <taxon>Magnoliopsida</taxon>
        <taxon>eudicotyledons</taxon>
        <taxon>Gunneridae</taxon>
        <taxon>Pentapetalae</taxon>
        <taxon>rosids</taxon>
        <taxon>fabids</taxon>
        <taxon>Malpighiales</taxon>
        <taxon>Euphorbiaceae</taxon>
        <taxon>Crotonoideae</taxon>
        <taxon>Micrandreae</taxon>
        <taxon>Hevea</taxon>
    </lineage>
</organism>
<comment type="caution">
    <text evidence="2">The sequence shown here is derived from an EMBL/GenBank/DDBJ whole genome shotgun (WGS) entry which is preliminary data.</text>
</comment>
<sequence>MDDATTNVDEANQNKEKDVIECTLNFCDVPPPHTGVVICDVLQKCLVEWEIEDKVWTVFVDNAEYNDAAIRMLNDNLAYKNSLALNGKLFHVRCCAHILKLLVQDGLSEIEDIIFNQRDPTYTFLPSEEDCEKVKEVCSFLEEFNKVTKVISSTEYPTSNLFLAELYNIKKLLNEAHENVGYMQAMVSKMKKKFDKFLGDCNLLISIAAVLDPRNKMKLVEWCFPEIYSTSDAIEQMTIVQETLSMLYNEYVEAYRAKNVDTKISGAENQREGSSCNVSGKIKVRRRAQFYSYIRYVDNIIEQVKSELDVCLEDGGYICEDDEKFDALEWWKMSNMKYRVL</sequence>
<evidence type="ECO:0000313" key="2">
    <source>
        <dbReference type="EMBL" id="KAF2322256.1"/>
    </source>
</evidence>
<dbReference type="Pfam" id="PF14372">
    <property type="entry name" value="hAT-like_RNase-H"/>
    <property type="match status" value="1"/>
</dbReference>
<keyword evidence="3" id="KW-1185">Reference proteome</keyword>
<gene>
    <name evidence="2" type="ORF">GH714_009548</name>
</gene>
<dbReference type="Proteomes" id="UP000467840">
    <property type="component" value="Chromosome 11"/>
</dbReference>
<dbReference type="PANTHER" id="PTHR23272:SF182">
    <property type="entry name" value="OS09G0381850 PROTEIN"/>
    <property type="match status" value="1"/>
</dbReference>
<dbReference type="SUPFAM" id="SSF53098">
    <property type="entry name" value="Ribonuclease H-like"/>
    <property type="match status" value="1"/>
</dbReference>
<reference evidence="2 3" key="1">
    <citation type="journal article" date="2020" name="Mol. Plant">
        <title>The Chromosome-Based Rubber Tree Genome Provides New Insights into Spurge Genome Evolution and Rubber Biosynthesis.</title>
        <authorList>
            <person name="Liu J."/>
            <person name="Shi C."/>
            <person name="Shi C.C."/>
            <person name="Li W."/>
            <person name="Zhang Q.J."/>
            <person name="Zhang Y."/>
            <person name="Li K."/>
            <person name="Lu H.F."/>
            <person name="Shi C."/>
            <person name="Zhu S.T."/>
            <person name="Xiao Z.Y."/>
            <person name="Nan H."/>
            <person name="Yue Y."/>
            <person name="Zhu X.G."/>
            <person name="Wu Y."/>
            <person name="Hong X.N."/>
            <person name="Fan G.Y."/>
            <person name="Tong Y."/>
            <person name="Zhang D."/>
            <person name="Mao C.L."/>
            <person name="Liu Y.L."/>
            <person name="Hao S.J."/>
            <person name="Liu W.Q."/>
            <person name="Lv M.Q."/>
            <person name="Zhang H.B."/>
            <person name="Liu Y."/>
            <person name="Hu-Tang G.R."/>
            <person name="Wang J.P."/>
            <person name="Wang J.H."/>
            <person name="Sun Y.H."/>
            <person name="Ni S.B."/>
            <person name="Chen W.B."/>
            <person name="Zhang X.C."/>
            <person name="Jiao Y.N."/>
            <person name="Eichler E.E."/>
            <person name="Li G.H."/>
            <person name="Liu X."/>
            <person name="Gao L.Z."/>
        </authorList>
    </citation>
    <scope>NUCLEOTIDE SEQUENCE [LARGE SCALE GENOMIC DNA]</scope>
    <source>
        <strain evidence="3">cv. GT1</strain>
        <tissue evidence="2">Leaf</tissue>
    </source>
</reference>
<accession>A0A6A6NC82</accession>